<dbReference type="PANTHER" id="PTHR30203">
    <property type="entry name" value="OUTER MEMBRANE CATION EFFLUX PROTEIN"/>
    <property type="match status" value="1"/>
</dbReference>
<comment type="similarity">
    <text evidence="1">Belongs to the outer membrane factor (OMF) (TC 1.B.17) family.</text>
</comment>
<evidence type="ECO:0000256" key="1">
    <source>
        <dbReference type="ARBA" id="ARBA00007613"/>
    </source>
</evidence>
<dbReference type="Pfam" id="PF02321">
    <property type="entry name" value="OEP"/>
    <property type="match status" value="2"/>
</dbReference>
<accession>M4NDM3</accession>
<dbReference type="PANTHER" id="PTHR30203:SF24">
    <property type="entry name" value="BLR4935 PROTEIN"/>
    <property type="match status" value="1"/>
</dbReference>
<dbReference type="InterPro" id="IPR010131">
    <property type="entry name" value="MdtP/NodT-like"/>
</dbReference>
<gene>
    <name evidence="3" type="ORF">R2APBS1_1735</name>
</gene>
<feature type="chain" id="PRO_5004056023" evidence="2">
    <location>
        <begin position="23"/>
        <end position="434"/>
    </location>
</feature>
<dbReference type="Proteomes" id="UP000011859">
    <property type="component" value="Chromosome"/>
</dbReference>
<evidence type="ECO:0000313" key="4">
    <source>
        <dbReference type="Proteomes" id="UP000011859"/>
    </source>
</evidence>
<sequence precursor="true">MSVLRSVPFGAVCLLYAAILSATPVTHPSPPVVAPAPSLASSSLQEAMRRIWQASPEVQAARADLDAARARARAAAQPLYNPSLSLDAENADVNRRTAGISLPLDLSGKRRARTSQGEADLLAAEASYNVRRRDVAARWLTAWSTAVLAARQSELGRRRLALMQRFDDLAAQRLKVGDISSPERDLAGLALGEAQVQQATLAGNEAAARAALLAISGDQPMALPPLPNGLSPATDSVMPLPVDELPELRQARAQQASAEAGVQVARRARIPDPTLSLTGGQVRSGPRTDQVIGVSVSIPLPVLNTGRAEVDAARAEADAAAAGVRSRQFVLRAGLQEAQARYAALRGATEAFRSGRAAAFEDRTTLLEKLWRAGEISTSDYLVQLKQSLDTALSGQELESQTWQTWFDYLTAAGRLTDWLDGRTQDGHNQDMTR</sequence>
<evidence type="ECO:0000313" key="3">
    <source>
        <dbReference type="EMBL" id="AGG88865.1"/>
    </source>
</evidence>
<dbReference type="KEGG" id="rhd:R2APBS1_1735"/>
<dbReference type="InterPro" id="IPR003423">
    <property type="entry name" value="OMP_efflux"/>
</dbReference>
<feature type="signal peptide" evidence="2">
    <location>
        <begin position="1"/>
        <end position="22"/>
    </location>
</feature>
<dbReference type="eggNOG" id="COG1538">
    <property type="taxonomic scope" value="Bacteria"/>
</dbReference>
<keyword evidence="2" id="KW-0732">Signal</keyword>
<organism evidence="3 4">
    <name type="scientific">Rhodanobacter denitrificans</name>
    <dbReference type="NCBI Taxonomy" id="666685"/>
    <lineage>
        <taxon>Bacteria</taxon>
        <taxon>Pseudomonadati</taxon>
        <taxon>Pseudomonadota</taxon>
        <taxon>Gammaproteobacteria</taxon>
        <taxon>Lysobacterales</taxon>
        <taxon>Rhodanobacteraceae</taxon>
        <taxon>Rhodanobacter</taxon>
    </lineage>
</organism>
<dbReference type="AlphaFoldDB" id="M4NDM3"/>
<name>M4NDM3_9GAMM</name>
<dbReference type="Gene3D" id="1.20.1600.10">
    <property type="entry name" value="Outer membrane efflux proteins (OEP)"/>
    <property type="match status" value="1"/>
</dbReference>
<protein>
    <submittedName>
        <fullName evidence="3">Outer membrane protein</fullName>
    </submittedName>
</protein>
<dbReference type="EMBL" id="CP003470">
    <property type="protein sequence ID" value="AGG88865.1"/>
    <property type="molecule type" value="Genomic_DNA"/>
</dbReference>
<proteinExistence type="inferred from homology"/>
<dbReference type="GO" id="GO:0015562">
    <property type="term" value="F:efflux transmembrane transporter activity"/>
    <property type="evidence" value="ECO:0007669"/>
    <property type="project" value="InterPro"/>
</dbReference>
<dbReference type="SUPFAM" id="SSF56954">
    <property type="entry name" value="Outer membrane efflux proteins (OEP)"/>
    <property type="match status" value="1"/>
</dbReference>
<reference evidence="3 4" key="1">
    <citation type="submission" date="2012-04" db="EMBL/GenBank/DDBJ databases">
        <title>Complete genome of Rhodanobacter sp. 2APBS1.</title>
        <authorList>
            <consortium name="US DOE Joint Genome Institute"/>
            <person name="Huntemann M."/>
            <person name="Wei C.-L."/>
            <person name="Han J."/>
            <person name="Detter J.C."/>
            <person name="Han C."/>
            <person name="Tapia R."/>
            <person name="Munk A.C.C."/>
            <person name="Chen A."/>
            <person name="Krypides N."/>
            <person name="Mavromatis K."/>
            <person name="Markowitz V."/>
            <person name="Szeto E."/>
            <person name="Ivanova N."/>
            <person name="Mikhailova N."/>
            <person name="Ovchinnikova G."/>
            <person name="Pagani I."/>
            <person name="Pati A."/>
            <person name="Goodwin L."/>
            <person name="Peters L."/>
            <person name="Pitluck S."/>
            <person name="Woyke T."/>
            <person name="Prakash O."/>
            <person name="Elkins J."/>
            <person name="Brown S."/>
            <person name="Palumbo A."/>
            <person name="Hemme C."/>
            <person name="Zhou J."/>
            <person name="Watson D."/>
            <person name="Jardine P."/>
            <person name="Kostka J."/>
            <person name="Green S."/>
        </authorList>
    </citation>
    <scope>NUCLEOTIDE SEQUENCE [LARGE SCALE GENOMIC DNA]</scope>
    <source>
        <strain evidence="3 4">2APBS1</strain>
    </source>
</reference>
<dbReference type="STRING" id="666685.R2APBS1_1735"/>
<keyword evidence="4" id="KW-1185">Reference proteome</keyword>
<evidence type="ECO:0000256" key="2">
    <source>
        <dbReference type="SAM" id="SignalP"/>
    </source>
</evidence>
<dbReference type="HOGENOM" id="CLU_040540_0_0_6"/>